<dbReference type="PANTHER" id="PTHR33620:SF1">
    <property type="entry name" value="UREASE ACCESSORY PROTEIN F"/>
    <property type="match status" value="1"/>
</dbReference>
<name>A0A9X3IQS9_9GAMM</name>
<evidence type="ECO:0000313" key="5">
    <source>
        <dbReference type="Proteomes" id="UP001150830"/>
    </source>
</evidence>
<reference evidence="4" key="1">
    <citation type="submission" date="2022-11" db="EMBL/GenBank/DDBJ databases">
        <title>Parathalassolutuus dongxingensis gen. nov., sp. nov., a novel member of family Oceanospirillaceae isolated from a coastal shrimp pond in Guangxi, China.</title>
        <authorList>
            <person name="Chen H."/>
        </authorList>
    </citation>
    <scope>NUCLEOTIDE SEQUENCE</scope>
    <source>
        <strain evidence="4">G-43</strain>
    </source>
</reference>
<gene>
    <name evidence="3" type="primary">ureF</name>
    <name evidence="4" type="ORF">OUO13_04780</name>
</gene>
<sequence length="232" mass="25882">MTDSLLCLSAATTSPLELLQLLQLSSASLPIGAFAWSQGLEAAIDQGQVSNAEELQAWLTTVCEQGLAWLELPIMARCYDAWQRHDVDSVNHWQQWLLASRETRELLDEETQIGGTFKRLLKQLGQLPDQLPEQSTYCGYYALAASQRGISIAAAQLGWCWGWLENQVLVACKTIPLGQTHAQQVLNTMLPVLVRSCEFSRQLADDDIGNTLPGLVMASARHEYQYSRLFRS</sequence>
<dbReference type="Pfam" id="PF01730">
    <property type="entry name" value="UreF"/>
    <property type="match status" value="1"/>
</dbReference>
<accession>A0A9X3IQS9</accession>
<dbReference type="EMBL" id="JAPNOA010000018">
    <property type="protein sequence ID" value="MCY0964492.1"/>
    <property type="molecule type" value="Genomic_DNA"/>
</dbReference>
<comment type="subunit">
    <text evidence="3">UreD, UreF and UreG form a complex that acts as a GTP-hydrolysis-dependent molecular chaperone, activating the urease apoprotein by helping to assemble the nickel containing metallocenter of UreC. The UreE protein probably delivers the nickel.</text>
</comment>
<dbReference type="GO" id="GO:0005737">
    <property type="term" value="C:cytoplasm"/>
    <property type="evidence" value="ECO:0007669"/>
    <property type="project" value="UniProtKB-SubCell"/>
</dbReference>
<dbReference type="HAMAP" id="MF_01385">
    <property type="entry name" value="UreF"/>
    <property type="match status" value="1"/>
</dbReference>
<evidence type="ECO:0000256" key="2">
    <source>
        <dbReference type="ARBA" id="ARBA00023186"/>
    </source>
</evidence>
<evidence type="ECO:0000256" key="3">
    <source>
        <dbReference type="HAMAP-Rule" id="MF_01385"/>
    </source>
</evidence>
<evidence type="ECO:0000256" key="1">
    <source>
        <dbReference type="ARBA" id="ARBA00022988"/>
    </source>
</evidence>
<comment type="subcellular location">
    <subcellularLocation>
        <location evidence="3">Cytoplasm</location>
    </subcellularLocation>
</comment>
<dbReference type="Proteomes" id="UP001150830">
    <property type="component" value="Unassembled WGS sequence"/>
</dbReference>
<protein>
    <recommendedName>
        <fullName evidence="3">Urease accessory protein UreF</fullName>
    </recommendedName>
</protein>
<dbReference type="PIRSF" id="PIRSF009467">
    <property type="entry name" value="Ureas_acces_UreF"/>
    <property type="match status" value="1"/>
</dbReference>
<dbReference type="InterPro" id="IPR038277">
    <property type="entry name" value="UreF_sf"/>
</dbReference>
<dbReference type="InterPro" id="IPR002639">
    <property type="entry name" value="UreF"/>
</dbReference>
<organism evidence="4 5">
    <name type="scientific">Parathalassolituus penaei</name>
    <dbReference type="NCBI Taxonomy" id="2997323"/>
    <lineage>
        <taxon>Bacteria</taxon>
        <taxon>Pseudomonadati</taxon>
        <taxon>Pseudomonadota</taxon>
        <taxon>Gammaproteobacteria</taxon>
        <taxon>Oceanospirillales</taxon>
        <taxon>Oceanospirillaceae</taxon>
        <taxon>Parathalassolituus</taxon>
    </lineage>
</organism>
<keyword evidence="2 3" id="KW-0143">Chaperone</keyword>
<comment type="function">
    <text evidence="3">Required for maturation of urease via the functional incorporation of the urease nickel metallocenter.</text>
</comment>
<dbReference type="RefSeq" id="WP_283172711.1">
    <property type="nucleotide sequence ID" value="NZ_JAPNOA010000018.1"/>
</dbReference>
<dbReference type="PANTHER" id="PTHR33620">
    <property type="entry name" value="UREASE ACCESSORY PROTEIN F"/>
    <property type="match status" value="1"/>
</dbReference>
<keyword evidence="5" id="KW-1185">Reference proteome</keyword>
<evidence type="ECO:0000313" key="4">
    <source>
        <dbReference type="EMBL" id="MCY0964492.1"/>
    </source>
</evidence>
<comment type="similarity">
    <text evidence="3">Belongs to the UreF family.</text>
</comment>
<dbReference type="Gene3D" id="1.10.4190.10">
    <property type="entry name" value="Urease accessory protein UreF"/>
    <property type="match status" value="1"/>
</dbReference>
<proteinExistence type="inferred from homology"/>
<keyword evidence="3" id="KW-0963">Cytoplasm</keyword>
<comment type="caution">
    <text evidence="4">The sequence shown here is derived from an EMBL/GenBank/DDBJ whole genome shotgun (WGS) entry which is preliminary data.</text>
</comment>
<dbReference type="GO" id="GO:0016151">
    <property type="term" value="F:nickel cation binding"/>
    <property type="evidence" value="ECO:0007669"/>
    <property type="project" value="UniProtKB-UniRule"/>
</dbReference>
<dbReference type="AlphaFoldDB" id="A0A9X3IQS9"/>
<keyword evidence="1 3" id="KW-0996">Nickel insertion</keyword>